<sequence>MKKTVIKFGLIAGLIASAWMVGSIAWCHETGTYEGNMIMGFASMIIAFSLMFPAIKNYRDKQNNGVISFGKAFKMALFIALIGSSMYVAAWLIDYYFFIPDFMERFSQQLIQKAQNSGASAAEIAAKIKEINSMKSIYDSVFGVILYTYMEILPVGIIIALITALILKRKTNSGNVVVA</sequence>
<protein>
    <submittedName>
        <fullName evidence="2">DUF4199 domain-containing protein</fullName>
    </submittedName>
</protein>
<evidence type="ECO:0000256" key="1">
    <source>
        <dbReference type="SAM" id="Phobius"/>
    </source>
</evidence>
<dbReference type="Proteomes" id="UP000618754">
    <property type="component" value="Unassembled WGS sequence"/>
</dbReference>
<comment type="caution">
    <text evidence="2">The sequence shown here is derived from an EMBL/GenBank/DDBJ whole genome shotgun (WGS) entry which is preliminary data.</text>
</comment>
<dbReference type="InterPro" id="IPR025250">
    <property type="entry name" value="DUF4199"/>
</dbReference>
<dbReference type="EMBL" id="JACWMW010000001">
    <property type="protein sequence ID" value="MBD1384768.1"/>
    <property type="molecule type" value="Genomic_DNA"/>
</dbReference>
<name>A0ABR7X2G2_9SPHI</name>
<dbReference type="Pfam" id="PF13858">
    <property type="entry name" value="DUF4199"/>
    <property type="match status" value="1"/>
</dbReference>
<gene>
    <name evidence="2" type="ORF">IDJ75_05725</name>
</gene>
<evidence type="ECO:0000313" key="2">
    <source>
        <dbReference type="EMBL" id="MBD1384768.1"/>
    </source>
</evidence>
<dbReference type="RefSeq" id="WP_191174620.1">
    <property type="nucleotide sequence ID" value="NZ_JACWMW010000001.1"/>
</dbReference>
<accession>A0ABR7X2G2</accession>
<proteinExistence type="predicted"/>
<keyword evidence="1" id="KW-0812">Transmembrane</keyword>
<keyword evidence="3" id="KW-1185">Reference proteome</keyword>
<feature type="transmembrane region" description="Helical" evidence="1">
    <location>
        <begin position="37"/>
        <end position="55"/>
    </location>
</feature>
<keyword evidence="1" id="KW-0472">Membrane</keyword>
<feature type="transmembrane region" description="Helical" evidence="1">
    <location>
        <begin position="144"/>
        <end position="167"/>
    </location>
</feature>
<evidence type="ECO:0000313" key="3">
    <source>
        <dbReference type="Proteomes" id="UP000618754"/>
    </source>
</evidence>
<feature type="transmembrane region" description="Helical" evidence="1">
    <location>
        <begin position="76"/>
        <end position="98"/>
    </location>
</feature>
<keyword evidence="1" id="KW-1133">Transmembrane helix</keyword>
<organism evidence="2 3">
    <name type="scientific">Mucilaginibacter rigui</name>
    <dbReference type="NCBI Taxonomy" id="534635"/>
    <lineage>
        <taxon>Bacteria</taxon>
        <taxon>Pseudomonadati</taxon>
        <taxon>Bacteroidota</taxon>
        <taxon>Sphingobacteriia</taxon>
        <taxon>Sphingobacteriales</taxon>
        <taxon>Sphingobacteriaceae</taxon>
        <taxon>Mucilaginibacter</taxon>
    </lineage>
</organism>
<reference evidence="2 3" key="1">
    <citation type="submission" date="2020-09" db="EMBL/GenBank/DDBJ databases">
        <title>Novel species of Mucilaginibacter isolated from a glacier on the Tibetan Plateau.</title>
        <authorList>
            <person name="Liu Q."/>
            <person name="Xin Y.-H."/>
        </authorList>
    </citation>
    <scope>NUCLEOTIDE SEQUENCE [LARGE SCALE GENOMIC DNA]</scope>
    <source>
        <strain evidence="2 3">CGMCC 1.13878</strain>
    </source>
</reference>